<dbReference type="OrthoDB" id="9787241at2"/>
<dbReference type="RefSeq" id="WP_050350680.1">
    <property type="nucleotide sequence ID" value="NZ_CP073011.1"/>
</dbReference>
<name>A0A0L0QRT7_VIRPA</name>
<comment type="caution">
    <text evidence="2">The sequence shown here is derived from an EMBL/GenBank/DDBJ whole genome shotgun (WGS) entry which is preliminary data.</text>
</comment>
<protein>
    <recommendedName>
        <fullName evidence="1">CRISPR-associated protein Cas6 C-terminal domain-containing protein</fullName>
    </recommendedName>
</protein>
<dbReference type="PATRIC" id="fig|1473.5.peg.4239"/>
<dbReference type="Proteomes" id="UP000036780">
    <property type="component" value="Unassembled WGS sequence"/>
</dbReference>
<feature type="domain" description="CRISPR-associated protein Cas6 C-terminal" evidence="1">
    <location>
        <begin position="175"/>
        <end position="297"/>
    </location>
</feature>
<accession>A0A0L0QRT7</accession>
<reference evidence="3" key="1">
    <citation type="submission" date="2015-07" db="EMBL/GenBank/DDBJ databases">
        <title>Fjat-10053 dsm26.</title>
        <authorList>
            <person name="Liu B."/>
            <person name="Wang J."/>
            <person name="Zhu Y."/>
            <person name="Liu G."/>
            <person name="Chen Q."/>
            <person name="Chen Z."/>
            <person name="Lan J."/>
            <person name="Che J."/>
            <person name="Ge C."/>
            <person name="Shi H."/>
            <person name="Pan Z."/>
            <person name="Liu X."/>
        </authorList>
    </citation>
    <scope>NUCLEOTIDE SEQUENCE [LARGE SCALE GENOMIC DNA]</scope>
    <source>
        <strain evidence="3">DSM 26</strain>
    </source>
</reference>
<dbReference type="InterPro" id="IPR019267">
    <property type="entry name" value="CRISPR-assoc_Cas6_C"/>
</dbReference>
<evidence type="ECO:0000313" key="3">
    <source>
        <dbReference type="Proteomes" id="UP000036780"/>
    </source>
</evidence>
<dbReference type="AlphaFoldDB" id="A0A0L0QRT7"/>
<dbReference type="GeneID" id="66873018"/>
<sequence>MFSHIKWTTLRATFIAQRNGQLPPYLGSTVRGLLGHSLRNMVCPTPKVKCFTCELAATCDYANYFVSPKNAAGSINPFVLHVLTKGKTTWHKGDICEFAITLLGDPARSGVTLITQAIQQIENLGWGAARIPFKLVKITDPTTNRIVWCENHLWLKNAQLHELHCEEQSTSFVFLHFPAPLRLQKSKKLLTAPSFEDIIRAITRRVNLISHAYAGYKLEWDNEAMLSEARKVSVVNSEWEQATFKRYSMSQKNNTLEVDTITGWACFEGDITPFTPILEAGRMLHIGRNPTHGFGYYTIHYL</sequence>
<dbReference type="Gene3D" id="3.30.70.1900">
    <property type="match status" value="1"/>
</dbReference>
<dbReference type="Pfam" id="PF10040">
    <property type="entry name" value="CRISPR_Cas6"/>
    <property type="match status" value="1"/>
</dbReference>
<proteinExistence type="predicted"/>
<organism evidence="2 3">
    <name type="scientific">Virgibacillus pantothenticus</name>
    <dbReference type="NCBI Taxonomy" id="1473"/>
    <lineage>
        <taxon>Bacteria</taxon>
        <taxon>Bacillati</taxon>
        <taxon>Bacillota</taxon>
        <taxon>Bacilli</taxon>
        <taxon>Bacillales</taxon>
        <taxon>Bacillaceae</taxon>
        <taxon>Virgibacillus</taxon>
    </lineage>
</organism>
<dbReference type="EMBL" id="LGTO01000005">
    <property type="protein sequence ID" value="KNE21261.1"/>
    <property type="molecule type" value="Genomic_DNA"/>
</dbReference>
<evidence type="ECO:0000313" key="2">
    <source>
        <dbReference type="EMBL" id="KNE21261.1"/>
    </source>
</evidence>
<gene>
    <name evidence="2" type="ORF">AFK71_06175</name>
</gene>
<keyword evidence="3" id="KW-1185">Reference proteome</keyword>
<evidence type="ECO:0000259" key="1">
    <source>
        <dbReference type="Pfam" id="PF10040"/>
    </source>
</evidence>